<organism evidence="1">
    <name type="scientific">Shearwaterpox virus</name>
    <dbReference type="NCBI Taxonomy" id="1974596"/>
    <lineage>
        <taxon>Viruses</taxon>
        <taxon>Varidnaviria</taxon>
        <taxon>Bamfordvirae</taxon>
        <taxon>Nucleocytoviricota</taxon>
        <taxon>Pokkesviricetes</taxon>
        <taxon>Chitovirales</taxon>
        <taxon>Poxviridae</taxon>
        <taxon>Chordopoxvirinae</taxon>
        <taxon>Avipoxvirus</taxon>
        <taxon>Avipoxvirus canarypox</taxon>
        <taxon>Canarypox virus</taxon>
    </lineage>
</organism>
<evidence type="ECO:0000313" key="1">
    <source>
        <dbReference type="EMBL" id="ARE67356.1"/>
    </source>
</evidence>
<reference evidence="1" key="1">
    <citation type="journal article" date="2017" name="BMC Genomics">
        <title>Genomic characterization of two novel pathogenic avipoxviruses isolated from pacific shearwaters (Ardenna spp.).</title>
        <authorList>
            <person name="Sarker S."/>
            <person name="Das S."/>
            <person name="Lavers J.L."/>
            <person name="Hutton I."/>
            <person name="Helbig K."/>
            <person name="Imbery J."/>
            <person name="Upton C."/>
            <person name="Raidal S.R."/>
        </authorList>
    </citation>
    <scope>NUCLEOTIDE SEQUENCE [LARGE SCALE GENOMIC DNA]</scope>
    <source>
        <strain evidence="1">SWPV-2</strain>
    </source>
</reference>
<gene>
    <name evidence="1" type="primary">SWPV2-128</name>
</gene>
<dbReference type="EMBL" id="KX857215">
    <property type="protein sequence ID" value="ARE67356.1"/>
    <property type="molecule type" value="Genomic_DNA"/>
</dbReference>
<proteinExistence type="predicted"/>
<protein>
    <submittedName>
        <fullName evidence="1">SWPV2-ORF128</fullName>
    </submittedName>
</protein>
<sequence length="99" mass="11805">MTIIKRIRKFFGMEKSKIKKRIPSMYVSELDLSRGYMVISDLKKEEIINIDLYDQKSFTGLYDLDRKGINRLSKSCSDINNKIVYRDNNYRVEMRKLAN</sequence>
<dbReference type="Proteomes" id="UP000319767">
    <property type="component" value="Segment"/>
</dbReference>
<accession>A0A1V0QG85</accession>
<name>A0A1V0QG85_CNPV</name>